<dbReference type="Gene3D" id="3.40.50.150">
    <property type="entry name" value="Vaccinia Virus protein VP39"/>
    <property type="match status" value="1"/>
</dbReference>
<organism evidence="5 6">
    <name type="scientific">candidate division TA06 bacterium</name>
    <dbReference type="NCBI Taxonomy" id="2250710"/>
    <lineage>
        <taxon>Bacteria</taxon>
        <taxon>Bacteria division TA06</taxon>
    </lineage>
</organism>
<dbReference type="PANTHER" id="PTHR43464">
    <property type="entry name" value="METHYLTRANSFERASE"/>
    <property type="match status" value="1"/>
</dbReference>
<dbReference type="Pfam" id="PF03848">
    <property type="entry name" value="TehB"/>
    <property type="match status" value="1"/>
</dbReference>
<evidence type="ECO:0000313" key="6">
    <source>
        <dbReference type="Proteomes" id="UP000736328"/>
    </source>
</evidence>
<comment type="caution">
    <text evidence="5">The sequence shown here is derived from an EMBL/GenBank/DDBJ whole genome shotgun (WGS) entry which is preliminary data.</text>
</comment>
<dbReference type="SUPFAM" id="SSF53335">
    <property type="entry name" value="S-adenosyl-L-methionine-dependent methyltransferases"/>
    <property type="match status" value="1"/>
</dbReference>
<reference evidence="5" key="1">
    <citation type="submission" date="2020-07" db="EMBL/GenBank/DDBJ databases">
        <title>Huge and variable diversity of episymbiotic CPR bacteria and DPANN archaea in groundwater ecosystems.</title>
        <authorList>
            <person name="He C.Y."/>
            <person name="Keren R."/>
            <person name="Whittaker M."/>
            <person name="Farag I.F."/>
            <person name="Doudna J."/>
            <person name="Cate J.H.D."/>
            <person name="Banfield J.F."/>
        </authorList>
    </citation>
    <scope>NUCLEOTIDE SEQUENCE</scope>
    <source>
        <strain evidence="5">NC_groundwater_1520_Pr4_B-0.1um_53_5</strain>
    </source>
</reference>
<name>A0A933ID35_UNCT6</name>
<dbReference type="EMBL" id="JACQXR010000040">
    <property type="protein sequence ID" value="MBI4726263.1"/>
    <property type="molecule type" value="Genomic_DNA"/>
</dbReference>
<dbReference type="GO" id="GO:0008168">
    <property type="term" value="F:methyltransferase activity"/>
    <property type="evidence" value="ECO:0007669"/>
    <property type="project" value="UniProtKB-KW"/>
</dbReference>
<keyword evidence="3" id="KW-0949">S-adenosyl-L-methionine</keyword>
<dbReference type="CDD" id="cd02440">
    <property type="entry name" value="AdoMet_MTases"/>
    <property type="match status" value="1"/>
</dbReference>
<keyword evidence="1 5" id="KW-0489">Methyltransferase</keyword>
<keyword evidence="2" id="KW-0808">Transferase</keyword>
<dbReference type="Proteomes" id="UP000736328">
    <property type="component" value="Unassembled WGS sequence"/>
</dbReference>
<accession>A0A933ID35</accession>
<dbReference type="InterPro" id="IPR015985">
    <property type="entry name" value="TehB-like_dom"/>
</dbReference>
<evidence type="ECO:0000313" key="5">
    <source>
        <dbReference type="EMBL" id="MBI4726263.1"/>
    </source>
</evidence>
<dbReference type="PANTHER" id="PTHR43464:SF19">
    <property type="entry name" value="UBIQUINONE BIOSYNTHESIS O-METHYLTRANSFERASE, MITOCHONDRIAL"/>
    <property type="match status" value="1"/>
</dbReference>
<gene>
    <name evidence="5" type="ORF">HY768_03390</name>
</gene>
<sequence length="122" mass="13769">MDQPFWEKAYKSIESSTFGNPSLEIYEISNSLPKGARILDAGCGDGRNALYLAEKGFSVDAFDISANGIEKLTLLAKQKDIKINAWVQDLAGYDFNTHYDLIISHGVLHLVTRDTWARFRKR</sequence>
<dbReference type="InterPro" id="IPR029063">
    <property type="entry name" value="SAM-dependent_MTases_sf"/>
</dbReference>
<evidence type="ECO:0000256" key="1">
    <source>
        <dbReference type="ARBA" id="ARBA00022603"/>
    </source>
</evidence>
<evidence type="ECO:0000259" key="4">
    <source>
        <dbReference type="Pfam" id="PF03848"/>
    </source>
</evidence>
<dbReference type="GO" id="GO:0032259">
    <property type="term" value="P:methylation"/>
    <property type="evidence" value="ECO:0007669"/>
    <property type="project" value="UniProtKB-KW"/>
</dbReference>
<dbReference type="AlphaFoldDB" id="A0A933ID35"/>
<protein>
    <submittedName>
        <fullName evidence="5">Class I SAM-dependent methyltransferase</fullName>
    </submittedName>
</protein>
<evidence type="ECO:0000256" key="2">
    <source>
        <dbReference type="ARBA" id="ARBA00022679"/>
    </source>
</evidence>
<proteinExistence type="predicted"/>
<evidence type="ECO:0000256" key="3">
    <source>
        <dbReference type="ARBA" id="ARBA00022691"/>
    </source>
</evidence>
<feature type="domain" description="Tellurite resistance methyltransferase TehB-like" evidence="4">
    <location>
        <begin position="34"/>
        <end position="115"/>
    </location>
</feature>